<dbReference type="EMBL" id="SGPL01000274">
    <property type="protein sequence ID" value="THH14476.1"/>
    <property type="molecule type" value="Genomic_DNA"/>
</dbReference>
<evidence type="ECO:0000256" key="3">
    <source>
        <dbReference type="ARBA" id="ARBA00023242"/>
    </source>
</evidence>
<dbReference type="SUPFAM" id="SSF48371">
    <property type="entry name" value="ARM repeat"/>
    <property type="match status" value="1"/>
</dbReference>
<keyword evidence="5" id="KW-0812">Transmembrane</keyword>
<dbReference type="GO" id="GO:0005635">
    <property type="term" value="C:nuclear envelope"/>
    <property type="evidence" value="ECO:0007669"/>
    <property type="project" value="TreeGrafter"/>
</dbReference>
<evidence type="ECO:0000313" key="7">
    <source>
        <dbReference type="EMBL" id="THH14476.1"/>
    </source>
</evidence>
<feature type="transmembrane region" description="Helical" evidence="5">
    <location>
        <begin position="165"/>
        <end position="187"/>
    </location>
</feature>
<feature type="region of interest" description="Disordered" evidence="4">
    <location>
        <begin position="1330"/>
        <end position="1349"/>
    </location>
</feature>
<keyword evidence="2" id="KW-0813">Transport</keyword>
<dbReference type="Gene3D" id="1.20.1250.20">
    <property type="entry name" value="MFS general substrate transporter like domains"/>
    <property type="match status" value="1"/>
</dbReference>
<feature type="transmembrane region" description="Helical" evidence="5">
    <location>
        <begin position="257"/>
        <end position="274"/>
    </location>
</feature>
<evidence type="ECO:0000256" key="2">
    <source>
        <dbReference type="ARBA" id="ARBA00022448"/>
    </source>
</evidence>
<feature type="transmembrane region" description="Helical" evidence="5">
    <location>
        <begin position="326"/>
        <end position="348"/>
    </location>
</feature>
<gene>
    <name evidence="7" type="ORF">EW146_g5852</name>
</gene>
<dbReference type="Proteomes" id="UP000310158">
    <property type="component" value="Unassembled WGS sequence"/>
</dbReference>
<feature type="transmembrane region" description="Helical" evidence="5">
    <location>
        <begin position="294"/>
        <end position="314"/>
    </location>
</feature>
<feature type="transmembrane region" description="Helical" evidence="5">
    <location>
        <begin position="140"/>
        <end position="159"/>
    </location>
</feature>
<dbReference type="GO" id="GO:0031267">
    <property type="term" value="F:small GTPase binding"/>
    <property type="evidence" value="ECO:0007669"/>
    <property type="project" value="InterPro"/>
</dbReference>
<dbReference type="InterPro" id="IPR011989">
    <property type="entry name" value="ARM-like"/>
</dbReference>
<evidence type="ECO:0000259" key="6">
    <source>
        <dbReference type="PROSITE" id="PS50166"/>
    </source>
</evidence>
<feature type="transmembrane region" description="Helical" evidence="5">
    <location>
        <begin position="110"/>
        <end position="128"/>
    </location>
</feature>
<dbReference type="PANTHER" id="PTHR10997">
    <property type="entry name" value="IMPORTIN-7, 8, 11"/>
    <property type="match status" value="1"/>
</dbReference>
<evidence type="ECO:0000256" key="1">
    <source>
        <dbReference type="ARBA" id="ARBA00004123"/>
    </source>
</evidence>
<dbReference type="PROSITE" id="PS50166">
    <property type="entry name" value="IMPORTIN_B_NT"/>
    <property type="match status" value="1"/>
</dbReference>
<sequence length="1401" mass="154273">MLRSSASIFPSPSNPDHYPTISDISVPRNGIELVSRSNIDLDQMSIDFQDSPEGETYTFDLDFPRGPWRAWCTVLGAWLIQFCTMGVATSYGVFQDFYTTTYFTNHSTSAISWVGAVQLFLALGMGPISGRLFDSRYARLTLTVGSILYVFSFFMLSFARPSHLYQVFLSQGIGMGFGIGLICLPTYVVVSWHFKSRRVLALGIVNSGSAFGGIAFSSMNPLPACLTPSYELIILVMINRFLHGPLAVGFGWTVRDVSLIALNILVVGNILIFIPPRPPLPPTSAKMKDKPSMITIAWCFISFLGTNFPLFYIQLFARTQGIPNSFAFYVLAIMNAAALLGCVLPNLIASPLGTLRVLFPCAIVAGLVQFAIFGASSIPGLTIFIIFYGIFTRATGVVLRKYVTERWSPYFSQFRGGAPPVEVKAQIRQAVFGGLSDSDGKIRSLCAHITSTIANSDWPDEYPELLNSLINLLCTGTPYSVHGVMQVFTEFIRTDLSEDQILPVLRQLLPALLAILGAHEQHSAITRSRTVAVFRQCVEALYMVKEQHPQAVKEASSSILPPWLEAFKVLLNLDPRQDVLGDHWDGLQLRSEIFVVLDIVHTSFPRVIGQYLPDYLSAALNHLHVLFPIFSQHFIADNSPIPDSSEDTPIEMEKLVSALVDFISSVGRRGRAAAWFEGHLPNLIDISLQWAQMTKENEEDWSEDANLFVTQEDDDTQSYCVRVAVFDMLASLLDRSPVPTTTVLQAAAYNIVQKSRQARDAGDPEWQVSLICVSTHPADTLSRWRSLEGLLAVIGSQSESIIDCINDEEEAGRPKPIDIQYLLSEVIPSLLTLSERPFLQGRCLVFASRYAKLLPVEIAGQYLEAAVQVIESRETGIPFKISAVKATLHFCQGLDDSVLETLAPRIAKDLGPFLLQTTDDTLSLVLETLSVVVEINNGDWLNVKLGNDLIYALLEVWSKNLKGAVDPALQRKKSSRSLNVVIDPILLSMLSDIVTSIVSSSNSGVYQAAVRQALPRLGAAIGLSDPKQFWIASSAIELVSALVQGAPETGLGEGFFAAVADNLFNCLKTAEDRDTLQNGISLITLVIRKDVDQLLTWSDANRQSGLGNVLTVIAKMLQSQDESGGLVIGDLIIHLLRKAGDAVLPVLPDLLEAMLGRMRTAKTASFLQSLVIPFCFLIYNQRDIVLNLVENVNIEGRSGLDILINTWCENAETFQGFWATRISALALCQLFLAERPSLQLLMVKGDIIVTPEMKNVIQTRSRTRNAPHQFTSIPFHLKALKLLLHELVSNGEAATMFAAGGMLEVPSDDGDDEWEEDPDDVKYLSELINGTGGSFDEDETLDQDDDEDLKNDPIAQIDLKAHLVTFVKECAARNASNIVALAGQLSEEETTVMQRVVQDQQ</sequence>
<dbReference type="SUPFAM" id="SSF103473">
    <property type="entry name" value="MFS general substrate transporter"/>
    <property type="match status" value="1"/>
</dbReference>
<accession>A0A4S4LQ71</accession>
<dbReference type="InterPro" id="IPR036259">
    <property type="entry name" value="MFS_trans_sf"/>
</dbReference>
<feature type="transmembrane region" description="Helical" evidence="5">
    <location>
        <begin position="199"/>
        <end position="218"/>
    </location>
</feature>
<feature type="compositionally biased region" description="Acidic residues" evidence="4">
    <location>
        <begin position="1335"/>
        <end position="1349"/>
    </location>
</feature>
<dbReference type="OrthoDB" id="431626at2759"/>
<evidence type="ECO:0000313" key="8">
    <source>
        <dbReference type="Proteomes" id="UP000310158"/>
    </source>
</evidence>
<name>A0A4S4LQ71_9AGAM</name>
<protein>
    <recommendedName>
        <fullName evidence="6">Importin N-terminal domain-containing protein</fullName>
    </recommendedName>
</protein>
<dbReference type="Gene3D" id="1.25.10.10">
    <property type="entry name" value="Leucine-rich Repeat Variant"/>
    <property type="match status" value="1"/>
</dbReference>
<keyword evidence="8" id="KW-1185">Reference proteome</keyword>
<evidence type="ECO:0000256" key="4">
    <source>
        <dbReference type="SAM" id="MobiDB-lite"/>
    </source>
</evidence>
<dbReference type="PANTHER" id="PTHR10997:SF9">
    <property type="entry name" value="IMPORTIN-9"/>
    <property type="match status" value="1"/>
</dbReference>
<feature type="domain" description="Importin N-terminal" evidence="6">
    <location>
        <begin position="394"/>
        <end position="437"/>
    </location>
</feature>
<feature type="transmembrane region" description="Helical" evidence="5">
    <location>
        <begin position="70"/>
        <end position="90"/>
    </location>
</feature>
<dbReference type="InterPro" id="IPR001494">
    <property type="entry name" value="Importin-beta_N"/>
</dbReference>
<dbReference type="GO" id="GO:0006606">
    <property type="term" value="P:protein import into nucleus"/>
    <property type="evidence" value="ECO:0007669"/>
    <property type="project" value="TreeGrafter"/>
</dbReference>
<evidence type="ECO:0000256" key="5">
    <source>
        <dbReference type="SAM" id="Phobius"/>
    </source>
</evidence>
<keyword evidence="5" id="KW-0472">Membrane</keyword>
<reference evidence="7 8" key="1">
    <citation type="submission" date="2019-02" db="EMBL/GenBank/DDBJ databases">
        <title>Genome sequencing of the rare red list fungi Bondarzewia mesenterica.</title>
        <authorList>
            <person name="Buettner E."/>
            <person name="Kellner H."/>
        </authorList>
    </citation>
    <scope>NUCLEOTIDE SEQUENCE [LARGE SCALE GENOMIC DNA]</scope>
    <source>
        <strain evidence="7 8">DSM 108281</strain>
    </source>
</reference>
<keyword evidence="3" id="KW-0539">Nucleus</keyword>
<comment type="caution">
    <text evidence="7">The sequence shown here is derived from an EMBL/GenBank/DDBJ whole genome shotgun (WGS) entry which is preliminary data.</text>
</comment>
<keyword evidence="5" id="KW-1133">Transmembrane helix</keyword>
<proteinExistence type="predicted"/>
<organism evidence="7 8">
    <name type="scientific">Bondarzewia mesenterica</name>
    <dbReference type="NCBI Taxonomy" id="1095465"/>
    <lineage>
        <taxon>Eukaryota</taxon>
        <taxon>Fungi</taxon>
        <taxon>Dikarya</taxon>
        <taxon>Basidiomycota</taxon>
        <taxon>Agaricomycotina</taxon>
        <taxon>Agaricomycetes</taxon>
        <taxon>Russulales</taxon>
        <taxon>Bondarzewiaceae</taxon>
        <taxon>Bondarzewia</taxon>
    </lineage>
</organism>
<feature type="transmembrane region" description="Helical" evidence="5">
    <location>
        <begin position="230"/>
        <end position="250"/>
    </location>
</feature>
<dbReference type="GO" id="GO:0005829">
    <property type="term" value="C:cytosol"/>
    <property type="evidence" value="ECO:0007669"/>
    <property type="project" value="TreeGrafter"/>
</dbReference>
<dbReference type="InterPro" id="IPR016024">
    <property type="entry name" value="ARM-type_fold"/>
</dbReference>
<comment type="subcellular location">
    <subcellularLocation>
        <location evidence="1">Nucleus</location>
    </subcellularLocation>
</comment>